<keyword evidence="3" id="KW-1185">Reference proteome</keyword>
<dbReference type="GO" id="GO:0004672">
    <property type="term" value="F:protein kinase activity"/>
    <property type="evidence" value="ECO:0007669"/>
    <property type="project" value="InterPro"/>
</dbReference>
<comment type="caution">
    <text evidence="2">The sequence shown here is derived from an EMBL/GenBank/DDBJ whole genome shotgun (WGS) entry which is preliminary data.</text>
</comment>
<dbReference type="Proteomes" id="UP000235965">
    <property type="component" value="Unassembled WGS sequence"/>
</dbReference>
<dbReference type="Gene3D" id="3.30.200.20">
    <property type="entry name" value="Phosphorylase Kinase, domain 1"/>
    <property type="match status" value="1"/>
</dbReference>
<accession>A0A2J7RQM7</accession>
<dbReference type="SUPFAM" id="SSF56112">
    <property type="entry name" value="Protein kinase-like (PK-like)"/>
    <property type="match status" value="1"/>
</dbReference>
<evidence type="ECO:0000313" key="2">
    <source>
        <dbReference type="EMBL" id="PNF43123.1"/>
    </source>
</evidence>
<dbReference type="OrthoDB" id="539158at2759"/>
<dbReference type="AlphaFoldDB" id="A0A2J7RQM7"/>
<dbReference type="GO" id="GO:0005524">
    <property type="term" value="F:ATP binding"/>
    <property type="evidence" value="ECO:0007669"/>
    <property type="project" value="InterPro"/>
</dbReference>
<dbReference type="PROSITE" id="PS50011">
    <property type="entry name" value="PROTEIN_KINASE_DOM"/>
    <property type="match status" value="1"/>
</dbReference>
<evidence type="ECO:0000313" key="3">
    <source>
        <dbReference type="Proteomes" id="UP000235965"/>
    </source>
</evidence>
<organism evidence="2 3">
    <name type="scientific">Cryptotermes secundus</name>
    <dbReference type="NCBI Taxonomy" id="105785"/>
    <lineage>
        <taxon>Eukaryota</taxon>
        <taxon>Metazoa</taxon>
        <taxon>Ecdysozoa</taxon>
        <taxon>Arthropoda</taxon>
        <taxon>Hexapoda</taxon>
        <taxon>Insecta</taxon>
        <taxon>Pterygota</taxon>
        <taxon>Neoptera</taxon>
        <taxon>Polyneoptera</taxon>
        <taxon>Dictyoptera</taxon>
        <taxon>Blattodea</taxon>
        <taxon>Blattoidea</taxon>
        <taxon>Termitoidae</taxon>
        <taxon>Kalotermitidae</taxon>
        <taxon>Cryptotermitinae</taxon>
        <taxon>Cryptotermes</taxon>
    </lineage>
</organism>
<dbReference type="InterPro" id="IPR011009">
    <property type="entry name" value="Kinase-like_dom_sf"/>
</dbReference>
<protein>
    <recommendedName>
        <fullName evidence="1">Protein kinase domain-containing protein</fullName>
    </recommendedName>
</protein>
<feature type="domain" description="Protein kinase" evidence="1">
    <location>
        <begin position="1"/>
        <end position="61"/>
    </location>
</feature>
<sequence>MANHLNIIRFYGHRRERPLEYIFLEFLSGGDLFDRIAGEYSSQSAIKRIIHNGAGQTGIHQ</sequence>
<name>A0A2J7RQM7_9NEOP</name>
<proteinExistence type="predicted"/>
<evidence type="ECO:0000259" key="1">
    <source>
        <dbReference type="PROSITE" id="PS50011"/>
    </source>
</evidence>
<gene>
    <name evidence="2" type="ORF">B7P43_G18338</name>
</gene>
<dbReference type="InterPro" id="IPR000719">
    <property type="entry name" value="Prot_kinase_dom"/>
</dbReference>
<reference evidence="2 3" key="1">
    <citation type="submission" date="2017-12" db="EMBL/GenBank/DDBJ databases">
        <title>Hemimetabolous genomes reveal molecular basis of termite eusociality.</title>
        <authorList>
            <person name="Harrison M.C."/>
            <person name="Jongepier E."/>
            <person name="Robertson H.M."/>
            <person name="Arning N."/>
            <person name="Bitard-Feildel T."/>
            <person name="Chao H."/>
            <person name="Childers C.P."/>
            <person name="Dinh H."/>
            <person name="Doddapaneni H."/>
            <person name="Dugan S."/>
            <person name="Gowin J."/>
            <person name="Greiner C."/>
            <person name="Han Y."/>
            <person name="Hu H."/>
            <person name="Hughes D.S.T."/>
            <person name="Huylmans A.-K."/>
            <person name="Kemena C."/>
            <person name="Kremer L.P.M."/>
            <person name="Lee S.L."/>
            <person name="Lopez-Ezquerra A."/>
            <person name="Mallet L."/>
            <person name="Monroy-Kuhn J.M."/>
            <person name="Moser A."/>
            <person name="Murali S.C."/>
            <person name="Muzny D.M."/>
            <person name="Otani S."/>
            <person name="Piulachs M.-D."/>
            <person name="Poelchau M."/>
            <person name="Qu J."/>
            <person name="Schaub F."/>
            <person name="Wada-Katsumata A."/>
            <person name="Worley K.C."/>
            <person name="Xie Q."/>
            <person name="Ylla G."/>
            <person name="Poulsen M."/>
            <person name="Gibbs R.A."/>
            <person name="Schal C."/>
            <person name="Richards S."/>
            <person name="Belles X."/>
            <person name="Korb J."/>
            <person name="Bornberg-Bauer E."/>
        </authorList>
    </citation>
    <scope>NUCLEOTIDE SEQUENCE [LARGE SCALE GENOMIC DNA]</scope>
    <source>
        <tissue evidence="2">Whole body</tissue>
    </source>
</reference>
<dbReference type="EMBL" id="NEVH01000736">
    <property type="protein sequence ID" value="PNF43123.1"/>
    <property type="molecule type" value="Genomic_DNA"/>
</dbReference>
<dbReference type="InParanoid" id="A0A2J7RQM7"/>